<reference evidence="3 4" key="1">
    <citation type="journal article" date="2018" name="Nat. Biotechnol.">
        <title>A standardized bacterial taxonomy based on genome phylogeny substantially revises the tree of life.</title>
        <authorList>
            <person name="Parks D.H."/>
            <person name="Chuvochina M."/>
            <person name="Waite D.W."/>
            <person name="Rinke C."/>
            <person name="Skarshewski A."/>
            <person name="Chaumeil P.A."/>
            <person name="Hugenholtz P."/>
        </authorList>
    </citation>
    <scope>NUCLEOTIDE SEQUENCE [LARGE SCALE GENOMIC DNA]</scope>
    <source>
        <strain evidence="3">UBA11701</strain>
    </source>
</reference>
<keyword evidence="1" id="KW-0812">Transmembrane</keyword>
<dbReference type="PROSITE" id="PS50830">
    <property type="entry name" value="TNASE_3"/>
    <property type="match status" value="1"/>
</dbReference>
<evidence type="ECO:0000259" key="2">
    <source>
        <dbReference type="PROSITE" id="PS50830"/>
    </source>
</evidence>
<dbReference type="Pfam" id="PF00565">
    <property type="entry name" value="SNase"/>
    <property type="match status" value="1"/>
</dbReference>
<feature type="transmembrane region" description="Helical" evidence="1">
    <location>
        <begin position="37"/>
        <end position="54"/>
    </location>
</feature>
<keyword evidence="1" id="KW-0472">Membrane</keyword>
<evidence type="ECO:0000256" key="1">
    <source>
        <dbReference type="SAM" id="Phobius"/>
    </source>
</evidence>
<dbReference type="SMART" id="SM00318">
    <property type="entry name" value="SNc"/>
    <property type="match status" value="1"/>
</dbReference>
<dbReference type="AlphaFoldDB" id="A0A3D0ZS73"/>
<name>A0A3D0ZS73_UNCKA</name>
<feature type="domain" description="TNase-like" evidence="2">
    <location>
        <begin position="73"/>
        <end position="201"/>
    </location>
</feature>
<gene>
    <name evidence="3" type="ORF">DEP93_02225</name>
</gene>
<dbReference type="Proteomes" id="UP000263336">
    <property type="component" value="Unassembled WGS sequence"/>
</dbReference>
<accession>A0A3D0ZS73</accession>
<proteinExistence type="predicted"/>
<evidence type="ECO:0000313" key="4">
    <source>
        <dbReference type="Proteomes" id="UP000263336"/>
    </source>
</evidence>
<sequence>MAFTLYRGALPNLRFVILTLRKLTYTKVVKSSGLKKFSYVFFYVFLVIGLGIALNQSLKQFPEILSSSSTGSNKEQITLFKVIDGDTIKVIVGDTEQSVRLIGLNAPESDDCRGDWSRSELEKLLAEQTILLESDLTQGEKDKYGRLLRYIHTGRGLNVNEKIIEIGGAKEYTYDKDYKYKELFVNAQNTAKKDKLGVWGAPCDTEKN</sequence>
<dbReference type="InterPro" id="IPR035437">
    <property type="entry name" value="SNase_OB-fold_sf"/>
</dbReference>
<dbReference type="SUPFAM" id="SSF50199">
    <property type="entry name" value="Staphylococcal nuclease"/>
    <property type="match status" value="1"/>
</dbReference>
<dbReference type="InterPro" id="IPR016071">
    <property type="entry name" value="Staphylococal_nuclease_OB-fold"/>
</dbReference>
<keyword evidence="1" id="KW-1133">Transmembrane helix</keyword>
<dbReference type="EMBL" id="DOZN01000015">
    <property type="protein sequence ID" value="HCC42264.1"/>
    <property type="molecule type" value="Genomic_DNA"/>
</dbReference>
<evidence type="ECO:0000313" key="3">
    <source>
        <dbReference type="EMBL" id="HCC42264.1"/>
    </source>
</evidence>
<organism evidence="3 4">
    <name type="scientific">candidate division WWE3 bacterium</name>
    <dbReference type="NCBI Taxonomy" id="2053526"/>
    <lineage>
        <taxon>Bacteria</taxon>
        <taxon>Katanobacteria</taxon>
    </lineage>
</organism>
<protein>
    <recommendedName>
        <fullName evidence="2">TNase-like domain-containing protein</fullName>
    </recommendedName>
</protein>
<comment type="caution">
    <text evidence="3">The sequence shown here is derived from an EMBL/GenBank/DDBJ whole genome shotgun (WGS) entry which is preliminary data.</text>
</comment>
<dbReference type="Gene3D" id="2.40.50.90">
    <property type="match status" value="1"/>
</dbReference>